<comment type="caution">
    <text evidence="4">The sequence shown here is derived from an EMBL/GenBank/DDBJ whole genome shotgun (WGS) entry which is preliminary data.</text>
</comment>
<feature type="binding site" evidence="2">
    <location>
        <begin position="447"/>
        <end position="454"/>
    </location>
    <ligand>
        <name>ATP</name>
        <dbReference type="ChEBI" id="CHEBI:30616"/>
    </ligand>
</feature>
<evidence type="ECO:0000256" key="2">
    <source>
        <dbReference type="PIRSR" id="PIRSR640198-2"/>
    </source>
</evidence>
<dbReference type="Gene3D" id="1.10.3290.10">
    <property type="entry name" value="Fido-like domain"/>
    <property type="match status" value="1"/>
</dbReference>
<organism evidence="4 7">
    <name type="scientific">endosymbiont of Ridgeia piscesae</name>
    <dbReference type="NCBI Taxonomy" id="54398"/>
    <lineage>
        <taxon>Bacteria</taxon>
        <taxon>Pseudomonadati</taxon>
        <taxon>Pseudomonadota</taxon>
        <taxon>Gammaproteobacteria</taxon>
        <taxon>sulfur-oxidizing symbionts</taxon>
    </lineage>
</organism>
<keyword evidence="2" id="KW-0067">ATP-binding</keyword>
<dbReference type="EMBL" id="LMXI01000031">
    <property type="protein sequence ID" value="KRT60084.1"/>
    <property type="molecule type" value="Genomic_DNA"/>
</dbReference>
<evidence type="ECO:0000313" key="4">
    <source>
        <dbReference type="EMBL" id="KRT56579.1"/>
    </source>
</evidence>
<gene>
    <name evidence="4" type="ORF">Ga0074115_1579</name>
    <name evidence="5" type="ORF">Ga0076813_16632</name>
</gene>
<feature type="active site" evidence="1">
    <location>
        <position position="443"/>
    </location>
</feature>
<dbReference type="PROSITE" id="PS51459">
    <property type="entry name" value="FIDO"/>
    <property type="match status" value="1"/>
</dbReference>
<dbReference type="Pfam" id="PF02661">
    <property type="entry name" value="Fic"/>
    <property type="match status" value="1"/>
</dbReference>
<dbReference type="STRING" id="54398.Ga0074115_1579"/>
<dbReference type="OrthoDB" id="9807853at2"/>
<dbReference type="SUPFAM" id="SSF140931">
    <property type="entry name" value="Fic-like"/>
    <property type="match status" value="1"/>
</dbReference>
<evidence type="ECO:0000256" key="1">
    <source>
        <dbReference type="PIRSR" id="PIRSR640198-1"/>
    </source>
</evidence>
<dbReference type="Proteomes" id="UP000051634">
    <property type="component" value="Unassembled WGS sequence"/>
</dbReference>
<dbReference type="AlphaFoldDB" id="A0A0T5Z183"/>
<dbReference type="PANTHER" id="PTHR13504">
    <property type="entry name" value="FIDO DOMAIN-CONTAINING PROTEIN DDB_G0283145"/>
    <property type="match status" value="1"/>
</dbReference>
<feature type="domain" description="Fido" evidence="3">
    <location>
        <begin position="370"/>
        <end position="501"/>
    </location>
</feature>
<reference evidence="6 7" key="1">
    <citation type="submission" date="2015-11" db="EMBL/GenBank/DDBJ databases">
        <title>The genome of Candidatus Endoriftia persephone in Ridgeia piscesae and population structure of the North Eastern Pacific vestimentiferan symbionts.</title>
        <authorList>
            <person name="Perez M."/>
            <person name="Juniper K.S."/>
        </authorList>
    </citation>
    <scope>NUCLEOTIDE SEQUENCE [LARGE SCALE GENOMIC DNA]</scope>
    <source>
        <strain evidence="5">Ind10</strain>
        <strain evidence="4">Ind11</strain>
    </source>
</reference>
<dbReference type="InterPro" id="IPR003812">
    <property type="entry name" value="Fido"/>
</dbReference>
<dbReference type="Proteomes" id="UP000051276">
    <property type="component" value="Unassembled WGS sequence"/>
</dbReference>
<dbReference type="RefSeq" id="WP_057957050.1">
    <property type="nucleotide sequence ID" value="NZ_KQ556989.1"/>
</dbReference>
<dbReference type="PATRIC" id="fig|54398.3.peg.3157"/>
<keyword evidence="7" id="KW-1185">Reference proteome</keyword>
<evidence type="ECO:0000259" key="3">
    <source>
        <dbReference type="PROSITE" id="PS51459"/>
    </source>
</evidence>
<keyword evidence="2" id="KW-0547">Nucleotide-binding</keyword>
<sequence>MAAPSEKLARSLEALKALQDHGVVAIRSSDLERTDRERLVKNGFLQPVMKGWYIPSRPGEVAGESTAWYASFWNFCASYLNERFGTDWCLSPEQSLLLHAGNRSVPRQLLVRSPKGDNKITVLPHDTSLLTVRYSMPEKQDIETVNGLRIYALVPALIDCSPVLFQQNPTDIRAALSTISGASEILAKLLKGGHTTIAGRLAGAFRNIGRDRIADDIVATMRAADYDVRESDPFETKPPVILSGRERSPYVNRLRLMWHAMRNPVIERFPEAPGIPKDIKTYMQHVDDVYVTDAYHSLSIEGYRVSAELIERVRQQSWNPDDNEEDREQRNAMAARGYYLAFQAVKKSVTRVLKHENPGIVVDNDHGTWYRELFAPSITAGILDIADLAGYRNDQVYIRYSQHTPPNRDAVRDLMPALFDLIREEPNPAVRVVLGHFMFVYIHPYMDGNGRMGRFLMNVMLASGGYPWTVVPLERRDEYMAALEAASVDQNIMPFADFLAELVNAGLEGRPAPALPSSK</sequence>
<dbReference type="InterPro" id="IPR040198">
    <property type="entry name" value="Fido_containing"/>
</dbReference>
<name>A0A0T5Z183_9GAMM</name>
<evidence type="ECO:0000313" key="6">
    <source>
        <dbReference type="Proteomes" id="UP000051276"/>
    </source>
</evidence>
<evidence type="ECO:0000313" key="7">
    <source>
        <dbReference type="Proteomes" id="UP000051634"/>
    </source>
</evidence>
<dbReference type="PANTHER" id="PTHR13504:SF38">
    <property type="entry name" value="FIDO DOMAIN-CONTAINING PROTEIN"/>
    <property type="match status" value="1"/>
</dbReference>
<dbReference type="EMBL" id="LDXT01000040">
    <property type="protein sequence ID" value="KRT56579.1"/>
    <property type="molecule type" value="Genomic_DNA"/>
</dbReference>
<dbReference type="GO" id="GO:0005524">
    <property type="term" value="F:ATP binding"/>
    <property type="evidence" value="ECO:0007669"/>
    <property type="project" value="UniProtKB-KW"/>
</dbReference>
<dbReference type="InterPro" id="IPR036597">
    <property type="entry name" value="Fido-like_dom_sf"/>
</dbReference>
<proteinExistence type="predicted"/>
<evidence type="ECO:0000313" key="5">
    <source>
        <dbReference type="EMBL" id="KRT60084.1"/>
    </source>
</evidence>
<protein>
    <submittedName>
        <fullName evidence="4 5">Fic/DOC family</fullName>
    </submittedName>
</protein>
<accession>A0A0T5Z183</accession>